<accession>A0A125G5I4</accession>
<dbReference type="EMBL" id="LPIX01000096">
    <property type="protein sequence ID" value="KWD95211.1"/>
    <property type="molecule type" value="Genomic_DNA"/>
</dbReference>
<name>A0A125G5I4_9BURK</name>
<gene>
    <name evidence="2" type="ORF">WL73_25145</name>
</gene>
<feature type="transmembrane region" description="Helical" evidence="1">
    <location>
        <begin position="335"/>
        <end position="355"/>
    </location>
</feature>
<dbReference type="Proteomes" id="UP000062998">
    <property type="component" value="Unassembled WGS sequence"/>
</dbReference>
<comment type="caution">
    <text evidence="2">The sequence shown here is derived from an EMBL/GenBank/DDBJ whole genome shotgun (WGS) entry which is preliminary data.</text>
</comment>
<dbReference type="AlphaFoldDB" id="A0A125G5I4"/>
<feature type="transmembrane region" description="Helical" evidence="1">
    <location>
        <begin position="160"/>
        <end position="181"/>
    </location>
</feature>
<sequence length="415" mass="46235">MTPRKAEMNDVQERHEVATKELNEFFDCEFKEILLLVDYLSVRLERGDVICQGGEIVNDKVRETIDRISRLANQSGSYDVEDVSFLFKAKCSLNHLAYPANGLTIAYTCMYVEDEKNLMEKDAGPNFSGARYSRIGVAKDAFPKIVENARHFRRVTDKMSLWVVIITVISAIILSIVSYGAQVIARFEQDRVAHMKSIDDVYSILAKQFAPIAAATPPSILVKEHCEPPGISKETYQIIEMCNEYSYIARRYEAAINSVSVFKESWAFWPIRFIFEIPNLGPNEQADARSVAIVLSTFTSYILPILFAVIGSFAASVRGIYEKIQDGVLAPRDRILTLVRLPLGLIAGVTVGLFFDPSTVVTHVSLGLGLSLSASAIAFAAGYGAETFFSKIDLLINHVFGFKRSERPVLAGEHH</sequence>
<dbReference type="RefSeq" id="WP_060327014.1">
    <property type="nucleotide sequence ID" value="NZ_LPIU01000031.1"/>
</dbReference>
<reference evidence="2 3" key="1">
    <citation type="submission" date="2015-11" db="EMBL/GenBank/DDBJ databases">
        <title>Expanding the genomic diversity of Burkholderia species for the development of highly accurate diagnostics.</title>
        <authorList>
            <person name="Sahl J."/>
            <person name="Keim P."/>
            <person name="Wagner D."/>
        </authorList>
    </citation>
    <scope>NUCLEOTIDE SEQUENCE [LARGE SCALE GENOMIC DNA]</scope>
    <source>
        <strain evidence="2 3">MSMB2167WGS</strain>
    </source>
</reference>
<keyword evidence="1" id="KW-0812">Transmembrane</keyword>
<organism evidence="2 3">
    <name type="scientific">Burkholderia ubonensis</name>
    <dbReference type="NCBI Taxonomy" id="101571"/>
    <lineage>
        <taxon>Bacteria</taxon>
        <taxon>Pseudomonadati</taxon>
        <taxon>Pseudomonadota</taxon>
        <taxon>Betaproteobacteria</taxon>
        <taxon>Burkholderiales</taxon>
        <taxon>Burkholderiaceae</taxon>
        <taxon>Burkholderia</taxon>
        <taxon>Burkholderia cepacia complex</taxon>
    </lineage>
</organism>
<proteinExistence type="predicted"/>
<keyword evidence="1" id="KW-1133">Transmembrane helix</keyword>
<protein>
    <submittedName>
        <fullName evidence="2">Uncharacterized protein</fullName>
    </submittedName>
</protein>
<dbReference type="OrthoDB" id="8736674at2"/>
<evidence type="ECO:0000313" key="2">
    <source>
        <dbReference type="EMBL" id="KWD95211.1"/>
    </source>
</evidence>
<evidence type="ECO:0000256" key="1">
    <source>
        <dbReference type="SAM" id="Phobius"/>
    </source>
</evidence>
<evidence type="ECO:0000313" key="3">
    <source>
        <dbReference type="Proteomes" id="UP000062998"/>
    </source>
</evidence>
<keyword evidence="1" id="KW-0472">Membrane</keyword>
<feature type="transmembrane region" description="Helical" evidence="1">
    <location>
        <begin position="291"/>
        <end position="314"/>
    </location>
</feature>
<feature type="transmembrane region" description="Helical" evidence="1">
    <location>
        <begin position="361"/>
        <end position="385"/>
    </location>
</feature>